<dbReference type="InterPro" id="IPR020806">
    <property type="entry name" value="PKS_PP-bd"/>
</dbReference>
<dbReference type="FunFam" id="1.10.1200.10:FF:000005">
    <property type="entry name" value="Nonribosomal peptide synthetase 1"/>
    <property type="match status" value="1"/>
</dbReference>
<dbReference type="Pfam" id="PF00501">
    <property type="entry name" value="AMP-binding"/>
    <property type="match status" value="2"/>
</dbReference>
<keyword evidence="6" id="KW-1185">Reference proteome</keyword>
<evidence type="ECO:0000259" key="4">
    <source>
        <dbReference type="PROSITE" id="PS50075"/>
    </source>
</evidence>
<dbReference type="Gene3D" id="3.40.50.12780">
    <property type="entry name" value="N-terminal domain of ligase-like"/>
    <property type="match status" value="2"/>
</dbReference>
<dbReference type="Pfam" id="PF00550">
    <property type="entry name" value="PP-binding"/>
    <property type="match status" value="2"/>
</dbReference>
<dbReference type="PANTHER" id="PTHR45527">
    <property type="entry name" value="NONRIBOSOMAL PEPTIDE SYNTHETASE"/>
    <property type="match status" value="1"/>
</dbReference>
<dbReference type="GO" id="GO:0043041">
    <property type="term" value="P:amino acid activation for nonribosomal peptide biosynthetic process"/>
    <property type="evidence" value="ECO:0007669"/>
    <property type="project" value="TreeGrafter"/>
</dbReference>
<dbReference type="Proteomes" id="UP000799539">
    <property type="component" value="Unassembled WGS sequence"/>
</dbReference>
<evidence type="ECO:0000256" key="2">
    <source>
        <dbReference type="ARBA" id="ARBA00022553"/>
    </source>
</evidence>
<dbReference type="AlphaFoldDB" id="A0A6A6FLG8"/>
<dbReference type="InterPro" id="IPR023213">
    <property type="entry name" value="CAT-like_dom_sf"/>
</dbReference>
<dbReference type="InterPro" id="IPR020845">
    <property type="entry name" value="AMP-binding_CS"/>
</dbReference>
<keyword evidence="3" id="KW-0436">Ligase</keyword>
<dbReference type="InterPro" id="IPR045851">
    <property type="entry name" value="AMP-bd_C_sf"/>
</dbReference>
<gene>
    <name evidence="5" type="ORF">CERZMDRAFT_95582</name>
</gene>
<dbReference type="InterPro" id="IPR000873">
    <property type="entry name" value="AMP-dep_synth/lig_dom"/>
</dbReference>
<evidence type="ECO:0000313" key="5">
    <source>
        <dbReference type="EMBL" id="KAF2214306.1"/>
    </source>
</evidence>
<accession>A0A6A6FLG8</accession>
<sequence>MLKLPSFWSHTDEHIEPPSTAKEHMLQGVWCHTLHLEKDLVGRGSSFFRLGGDSLRAIEVVQSCRQFGLQISVRDVFLHPTLSEMAACLDRSPTDVIASTELAPFSLLRSTLDRELIRHQVATAYGVEDQIVKNIYPCTPLQEGVMALPSRHASEYVLCFAIELQPDVDLQRLEAAWNATAQELEILRSRTVHLDGIGLVQAVIVAPTECPSSVLGRHGIKVSADFDGAYLSGAEVDLLVNHLLTIMWKIMRASSTTTMLEIMTIEPEDLGRIHEWNSTGPQAISASASKSPKAAAVMAWDGSMAYSELDSLSELLARLLCHAADFTRKIVPLCFPKSNWTSVAVLAAMKAGAASALLDAEHPLDRLQAISHQCESPIVLYSEATEQLARSLSDRRVIVVGYLFTSGTTGLSKGVIITHSNFVTAARYQHHKLLLGPECRVLDYVLLCMHAQLIRRPCGSYQRFDVSYVHLTPSLARILVPRDVPTLRVVSFIGEALKWTDVVRWRESGVSPLNTYGPAECTVVSTLQHIDLEHISDEPAIGIAAGLRSWVVDPEHPNQLLPVGCTGEFVLEGPLVAAGYLTTQRRRAKPSLMALLRFRGNEDPTLLFVGRADSQVKIRGQRFELGEVETVVVPVSKSILGRADIDVAAHVSAPGGVRSHSTLVVFVGFEAESDICKADGSIPNVMDRHHPVSADSTLVSRVLTKLQKYLPHYAIPLGYIFVRNIPLSRTGKWNRRALHEMGSALSLSEIVGSPGAATTPTGPATQTEVILRGVWSCVLEIEAEQIFVIASFFHLGGDSITAMQMVSIGRGRGIRYISVEEVFTEKTIAQLAAVCDARSGSKTSGAAGEAEPVD</sequence>
<dbReference type="OrthoDB" id="416786at2759"/>
<dbReference type="InterPro" id="IPR036736">
    <property type="entry name" value="ACP-like_sf"/>
</dbReference>
<organism evidence="5 6">
    <name type="scientific">Cercospora zeae-maydis SCOH1-5</name>
    <dbReference type="NCBI Taxonomy" id="717836"/>
    <lineage>
        <taxon>Eukaryota</taxon>
        <taxon>Fungi</taxon>
        <taxon>Dikarya</taxon>
        <taxon>Ascomycota</taxon>
        <taxon>Pezizomycotina</taxon>
        <taxon>Dothideomycetes</taxon>
        <taxon>Dothideomycetidae</taxon>
        <taxon>Mycosphaerellales</taxon>
        <taxon>Mycosphaerellaceae</taxon>
        <taxon>Cercospora</taxon>
    </lineage>
</organism>
<evidence type="ECO:0000256" key="1">
    <source>
        <dbReference type="ARBA" id="ARBA00022450"/>
    </source>
</evidence>
<dbReference type="SUPFAM" id="SSF56801">
    <property type="entry name" value="Acetyl-CoA synthetase-like"/>
    <property type="match status" value="1"/>
</dbReference>
<dbReference type="SUPFAM" id="SSF52777">
    <property type="entry name" value="CoA-dependent acyltransferases"/>
    <property type="match status" value="1"/>
</dbReference>
<reference evidence="5" key="1">
    <citation type="journal article" date="2020" name="Stud. Mycol.">
        <title>101 Dothideomycetes genomes: a test case for predicting lifestyles and emergence of pathogens.</title>
        <authorList>
            <person name="Haridas S."/>
            <person name="Albert R."/>
            <person name="Binder M."/>
            <person name="Bloem J."/>
            <person name="Labutti K."/>
            <person name="Salamov A."/>
            <person name="Andreopoulos B."/>
            <person name="Baker S."/>
            <person name="Barry K."/>
            <person name="Bills G."/>
            <person name="Bluhm B."/>
            <person name="Cannon C."/>
            <person name="Castanera R."/>
            <person name="Culley D."/>
            <person name="Daum C."/>
            <person name="Ezra D."/>
            <person name="Gonzalez J."/>
            <person name="Henrissat B."/>
            <person name="Kuo A."/>
            <person name="Liang C."/>
            <person name="Lipzen A."/>
            <person name="Lutzoni F."/>
            <person name="Magnuson J."/>
            <person name="Mondo S."/>
            <person name="Nolan M."/>
            <person name="Ohm R."/>
            <person name="Pangilinan J."/>
            <person name="Park H.-J."/>
            <person name="Ramirez L."/>
            <person name="Alfaro M."/>
            <person name="Sun H."/>
            <person name="Tritt A."/>
            <person name="Yoshinaga Y."/>
            <person name="Zwiers L.-H."/>
            <person name="Turgeon B."/>
            <person name="Goodwin S."/>
            <person name="Spatafora J."/>
            <person name="Crous P."/>
            <person name="Grigoriev I."/>
        </authorList>
    </citation>
    <scope>NUCLEOTIDE SEQUENCE</scope>
    <source>
        <strain evidence="5">SCOH1-5</strain>
    </source>
</reference>
<feature type="domain" description="Carrier" evidence="4">
    <location>
        <begin position="762"/>
        <end position="839"/>
    </location>
</feature>
<dbReference type="GO" id="GO:0016874">
    <property type="term" value="F:ligase activity"/>
    <property type="evidence" value="ECO:0007669"/>
    <property type="project" value="UniProtKB-KW"/>
</dbReference>
<dbReference type="SMART" id="SM00823">
    <property type="entry name" value="PKS_PP"/>
    <property type="match status" value="1"/>
</dbReference>
<dbReference type="GO" id="GO:0031177">
    <property type="term" value="F:phosphopantetheine binding"/>
    <property type="evidence" value="ECO:0007669"/>
    <property type="project" value="InterPro"/>
</dbReference>
<dbReference type="Gene3D" id="3.30.300.30">
    <property type="match status" value="1"/>
</dbReference>
<dbReference type="PROSITE" id="PS50075">
    <property type="entry name" value="CARRIER"/>
    <property type="match status" value="2"/>
</dbReference>
<proteinExistence type="predicted"/>
<keyword evidence="2" id="KW-0597">Phosphoprotein</keyword>
<dbReference type="GO" id="GO:0005737">
    <property type="term" value="C:cytoplasm"/>
    <property type="evidence" value="ECO:0007669"/>
    <property type="project" value="TreeGrafter"/>
</dbReference>
<dbReference type="EMBL" id="ML992668">
    <property type="protein sequence ID" value="KAF2214306.1"/>
    <property type="molecule type" value="Genomic_DNA"/>
</dbReference>
<name>A0A6A6FLG8_9PEZI</name>
<feature type="domain" description="Carrier" evidence="4">
    <location>
        <begin position="17"/>
        <end position="93"/>
    </location>
</feature>
<dbReference type="Gene3D" id="1.10.1200.10">
    <property type="entry name" value="ACP-like"/>
    <property type="match status" value="2"/>
</dbReference>
<dbReference type="PANTHER" id="PTHR45527:SF12">
    <property type="entry name" value="NONRIBOSOMAL PEPTIDE SYNTHETASE IVOA"/>
    <property type="match status" value="1"/>
</dbReference>
<evidence type="ECO:0000313" key="6">
    <source>
        <dbReference type="Proteomes" id="UP000799539"/>
    </source>
</evidence>
<dbReference type="PROSITE" id="PS00455">
    <property type="entry name" value="AMP_BINDING"/>
    <property type="match status" value="1"/>
</dbReference>
<dbReference type="InterPro" id="IPR009081">
    <property type="entry name" value="PP-bd_ACP"/>
</dbReference>
<dbReference type="GO" id="GO:0044550">
    <property type="term" value="P:secondary metabolite biosynthetic process"/>
    <property type="evidence" value="ECO:0007669"/>
    <property type="project" value="TreeGrafter"/>
</dbReference>
<dbReference type="SUPFAM" id="SSF47336">
    <property type="entry name" value="ACP-like"/>
    <property type="match status" value="2"/>
</dbReference>
<protein>
    <recommendedName>
        <fullName evidence="4">Carrier domain-containing protein</fullName>
    </recommendedName>
</protein>
<evidence type="ECO:0000256" key="3">
    <source>
        <dbReference type="ARBA" id="ARBA00022598"/>
    </source>
</evidence>
<dbReference type="InterPro" id="IPR042099">
    <property type="entry name" value="ANL_N_sf"/>
</dbReference>
<keyword evidence="1" id="KW-0596">Phosphopantetheine</keyword>
<dbReference type="Gene3D" id="3.30.559.10">
    <property type="entry name" value="Chloramphenicol acetyltransferase-like domain"/>
    <property type="match status" value="1"/>
</dbReference>